<name>A0ABP2F1W1_AJEDR</name>
<reference evidence="2" key="1">
    <citation type="journal article" date="2015" name="PLoS Genet.">
        <title>The dynamic genome and transcriptome of the human fungal pathogen Blastomyces and close relative Emmonsia.</title>
        <authorList>
            <person name="Munoz J.F."/>
            <person name="Gauthier G.M."/>
            <person name="Desjardins C.A."/>
            <person name="Gallo J.E."/>
            <person name="Holder J."/>
            <person name="Sullivan T.D."/>
            <person name="Marty A.J."/>
            <person name="Carmen J.C."/>
            <person name="Chen Z."/>
            <person name="Ding L."/>
            <person name="Gujja S."/>
            <person name="Magrini V."/>
            <person name="Misas E."/>
            <person name="Mitreva M."/>
            <person name="Priest M."/>
            <person name="Saif S."/>
            <person name="Whiston E.A."/>
            <person name="Young S."/>
            <person name="Zeng Q."/>
            <person name="Goldman W.E."/>
            <person name="Mardis E.R."/>
            <person name="Taylor J.W."/>
            <person name="McEwen J.G."/>
            <person name="Clay O.K."/>
            <person name="Klein B.S."/>
            <person name="Cuomo C.A."/>
        </authorList>
    </citation>
    <scope>NUCLEOTIDE SEQUENCE [LARGE SCALE GENOMIC DNA]</scope>
    <source>
        <strain evidence="2">ER-3 / ATCC MYA-2586</strain>
    </source>
</reference>
<accession>A0ABP2F1W1</accession>
<dbReference type="RefSeq" id="XP_045277396.1">
    <property type="nucleotide sequence ID" value="XM_045421529.1"/>
</dbReference>
<proteinExistence type="predicted"/>
<organism evidence="1 2">
    <name type="scientific">Ajellomyces dermatitidis (strain ER-3 / ATCC MYA-2586)</name>
    <name type="common">Blastomyces dermatitidis</name>
    <dbReference type="NCBI Taxonomy" id="559297"/>
    <lineage>
        <taxon>Eukaryota</taxon>
        <taxon>Fungi</taxon>
        <taxon>Dikarya</taxon>
        <taxon>Ascomycota</taxon>
        <taxon>Pezizomycotina</taxon>
        <taxon>Eurotiomycetes</taxon>
        <taxon>Eurotiomycetidae</taxon>
        <taxon>Onygenales</taxon>
        <taxon>Ajellomycetaceae</taxon>
        <taxon>Blastomyces</taxon>
    </lineage>
</organism>
<gene>
    <name evidence="1" type="ORF">BDCG_05834</name>
</gene>
<sequence>MYLQSTLTTFEIYATRNKNSGKNEGSSVPTHCGAICMHNLMLSVQMVICAISGVLNVFQLALGLSNFLQCATSSKTFTSTAPVGIQQTISSVFRLMDLAESDATGAPMKDLSWSLVNVVFANARIRPTVFQPGSLPPMRPETGRHCYPECSLIIAVINYPGKGWWRNGLIFARLMTDLNLRVFLIMVEPERGPIAIIQTPSYSFARPDSLLQYVTELLLLASHFLSNQNVPIRTAITPISIPPYSSWPKILLQACKKHQSGPH</sequence>
<protein>
    <submittedName>
        <fullName evidence="1">Uncharacterized protein</fullName>
    </submittedName>
</protein>
<evidence type="ECO:0000313" key="1">
    <source>
        <dbReference type="EMBL" id="EEQ90714.2"/>
    </source>
</evidence>
<dbReference type="Proteomes" id="UP000002039">
    <property type="component" value="Unassembled WGS sequence"/>
</dbReference>
<keyword evidence="2" id="KW-1185">Reference proteome</keyword>
<dbReference type="GeneID" id="69027793"/>
<dbReference type="EMBL" id="EQ999978">
    <property type="protein sequence ID" value="EEQ90714.2"/>
    <property type="molecule type" value="Genomic_DNA"/>
</dbReference>
<evidence type="ECO:0000313" key="2">
    <source>
        <dbReference type="Proteomes" id="UP000002039"/>
    </source>
</evidence>